<evidence type="ECO:0000256" key="1">
    <source>
        <dbReference type="ARBA" id="ARBA00006620"/>
    </source>
</evidence>
<proteinExistence type="inferred from homology"/>
<reference evidence="8 9" key="1">
    <citation type="journal article" date="2015" name="Nature">
        <title>rRNA introns, odd ribosomes, and small enigmatic genomes across a large radiation of phyla.</title>
        <authorList>
            <person name="Brown C.T."/>
            <person name="Hug L.A."/>
            <person name="Thomas B.C."/>
            <person name="Sharon I."/>
            <person name="Castelle C.J."/>
            <person name="Singh A."/>
            <person name="Wilkins M.J."/>
            <person name="Williams K.H."/>
            <person name="Banfield J.F."/>
        </authorList>
    </citation>
    <scope>NUCLEOTIDE SEQUENCE [LARGE SCALE GENOMIC DNA]</scope>
</reference>
<name>A0A0G1TYL7_9BACT</name>
<dbReference type="SUPFAM" id="SSF54786">
    <property type="entry name" value="YcfA/nrd intein domain"/>
    <property type="match status" value="1"/>
</dbReference>
<evidence type="ECO:0000256" key="6">
    <source>
        <dbReference type="ARBA" id="ARBA00022884"/>
    </source>
</evidence>
<evidence type="ECO:0000256" key="3">
    <source>
        <dbReference type="ARBA" id="ARBA00022722"/>
    </source>
</evidence>
<evidence type="ECO:0000313" key="8">
    <source>
        <dbReference type="EMBL" id="KKU86926.1"/>
    </source>
</evidence>
<sequence length="56" mass="6975">MPKKYKVFTSAKLIRLLERHGFYVDRSRGSHFVLRNEELKPLWWFRDTRVIWPKEL</sequence>
<evidence type="ECO:0000313" key="9">
    <source>
        <dbReference type="Proteomes" id="UP000034772"/>
    </source>
</evidence>
<dbReference type="GO" id="GO:0003729">
    <property type="term" value="F:mRNA binding"/>
    <property type="evidence" value="ECO:0007669"/>
    <property type="project" value="InterPro"/>
</dbReference>
<keyword evidence="2" id="KW-1277">Toxin-antitoxin system</keyword>
<organism evidence="8 9">
    <name type="scientific">Candidatus Beckwithbacteria bacterium GW2011_GWC2_47_9</name>
    <dbReference type="NCBI Taxonomy" id="1618373"/>
    <lineage>
        <taxon>Bacteria</taxon>
        <taxon>Candidatus Beckwithiibacteriota</taxon>
    </lineage>
</organism>
<keyword evidence="6" id="KW-0694">RNA-binding</keyword>
<dbReference type="AlphaFoldDB" id="A0A0G1TYL7"/>
<evidence type="ECO:0000256" key="2">
    <source>
        <dbReference type="ARBA" id="ARBA00022649"/>
    </source>
</evidence>
<dbReference type="InterPro" id="IPR012933">
    <property type="entry name" value="HicA_mRNA_interferase"/>
</dbReference>
<evidence type="ECO:0000256" key="7">
    <source>
        <dbReference type="ARBA" id="ARBA00023016"/>
    </source>
</evidence>
<comment type="similarity">
    <text evidence="1">Belongs to the HicA mRNA interferase family.</text>
</comment>
<dbReference type="Gene3D" id="3.30.920.30">
    <property type="entry name" value="Hypothetical protein"/>
    <property type="match status" value="1"/>
</dbReference>
<comment type="caution">
    <text evidence="8">The sequence shown here is derived from an EMBL/GenBank/DDBJ whole genome shotgun (WGS) entry which is preliminary data.</text>
</comment>
<protein>
    <recommendedName>
        <fullName evidence="10">YcfA family protein</fullName>
    </recommendedName>
</protein>
<gene>
    <name evidence="8" type="ORF">UY17_C0036G0005</name>
</gene>
<dbReference type="GO" id="GO:0016787">
    <property type="term" value="F:hydrolase activity"/>
    <property type="evidence" value="ECO:0007669"/>
    <property type="project" value="UniProtKB-KW"/>
</dbReference>
<keyword evidence="4" id="KW-0255">Endonuclease</keyword>
<dbReference type="InterPro" id="IPR038570">
    <property type="entry name" value="HicA_sf"/>
</dbReference>
<accession>A0A0G1TYL7</accession>
<dbReference type="EMBL" id="LCOZ01000036">
    <property type="protein sequence ID" value="KKU86926.1"/>
    <property type="molecule type" value="Genomic_DNA"/>
</dbReference>
<keyword evidence="3" id="KW-0540">Nuclease</keyword>
<dbReference type="GO" id="GO:0004519">
    <property type="term" value="F:endonuclease activity"/>
    <property type="evidence" value="ECO:0007669"/>
    <property type="project" value="UniProtKB-KW"/>
</dbReference>
<keyword evidence="7" id="KW-0346">Stress response</keyword>
<keyword evidence="5" id="KW-0378">Hydrolase</keyword>
<evidence type="ECO:0008006" key="10">
    <source>
        <dbReference type="Google" id="ProtNLM"/>
    </source>
</evidence>
<dbReference type="Pfam" id="PF07927">
    <property type="entry name" value="HicA_toxin"/>
    <property type="match status" value="1"/>
</dbReference>
<evidence type="ECO:0000256" key="4">
    <source>
        <dbReference type="ARBA" id="ARBA00022759"/>
    </source>
</evidence>
<evidence type="ECO:0000256" key="5">
    <source>
        <dbReference type="ARBA" id="ARBA00022801"/>
    </source>
</evidence>
<dbReference type="Proteomes" id="UP000034772">
    <property type="component" value="Unassembled WGS sequence"/>
</dbReference>